<sequence length="352" mass="39780">MQVNDWEQVHEAEGASELLVPVASYRTHIEPADHVEHVSLHTTVPRRPMIKEARMTPHNPQVSPGSLHASTQFPHRLLFGNPHQLENNHLLENLQAVMKILVYHKLCKGVSLLFRRYIAMVEMCQVAGNRDQLNTLLLQLAGQVLNILLIHFQESTVITKSSVTMEMVVLGSKTDSREDKSFLCGKLLPILERLELLGEMARNQDRNQKKAFHSSVYTDKKQAFKPVDQGDSSPPIINTKEKVVKVASSMVSSLKEVCNTFVATVSRLDVSGAEIQNWLFSEKNIQVDVKSISSYLFRIKPLLQQDFFQLNQMESVLIGSPIRRLDRWMEVLGPVVQPTWIQPIGIPPPCLG</sequence>
<dbReference type="STRING" id="337451.A0A3S3RCJ4"/>
<comment type="caution">
    <text evidence="1">The sequence shown here is derived from an EMBL/GenBank/DDBJ whole genome shotgun (WGS) entry which is preliminary data.</text>
</comment>
<dbReference type="AlphaFoldDB" id="A0A3S3RCJ4"/>
<dbReference type="OrthoDB" id="1714522at2759"/>
<reference evidence="1 2" key="1">
    <citation type="journal article" date="2019" name="Nat. Plants">
        <title>Stout camphor tree genome fills gaps in understanding of flowering plant genome evolution.</title>
        <authorList>
            <person name="Chaw S.M."/>
            <person name="Liu Y.C."/>
            <person name="Wu Y.W."/>
            <person name="Wang H.Y."/>
            <person name="Lin C.I."/>
            <person name="Wu C.S."/>
            <person name="Ke H.M."/>
            <person name="Chang L.Y."/>
            <person name="Hsu C.Y."/>
            <person name="Yang H.T."/>
            <person name="Sudianto E."/>
            <person name="Hsu M.H."/>
            <person name="Wu K.P."/>
            <person name="Wang L.N."/>
            <person name="Leebens-Mack J.H."/>
            <person name="Tsai I.J."/>
        </authorList>
    </citation>
    <scope>NUCLEOTIDE SEQUENCE [LARGE SCALE GENOMIC DNA]</scope>
    <source>
        <strain evidence="2">cv. Chaw 1501</strain>
        <tissue evidence="1">Young leaves</tissue>
    </source>
</reference>
<dbReference type="Proteomes" id="UP000283530">
    <property type="component" value="Unassembled WGS sequence"/>
</dbReference>
<keyword evidence="2" id="KW-1185">Reference proteome</keyword>
<evidence type="ECO:0000313" key="2">
    <source>
        <dbReference type="Proteomes" id="UP000283530"/>
    </source>
</evidence>
<accession>A0A3S3RCJ4</accession>
<name>A0A3S3RCJ4_9MAGN</name>
<evidence type="ECO:0000313" key="1">
    <source>
        <dbReference type="EMBL" id="RWR97867.1"/>
    </source>
</evidence>
<dbReference type="EMBL" id="QPKB01000168">
    <property type="protein sequence ID" value="RWR97867.1"/>
    <property type="molecule type" value="Genomic_DNA"/>
</dbReference>
<gene>
    <name evidence="1" type="ORF">CKAN_02733300</name>
</gene>
<organism evidence="1 2">
    <name type="scientific">Cinnamomum micranthum f. kanehirae</name>
    <dbReference type="NCBI Taxonomy" id="337451"/>
    <lineage>
        <taxon>Eukaryota</taxon>
        <taxon>Viridiplantae</taxon>
        <taxon>Streptophyta</taxon>
        <taxon>Embryophyta</taxon>
        <taxon>Tracheophyta</taxon>
        <taxon>Spermatophyta</taxon>
        <taxon>Magnoliopsida</taxon>
        <taxon>Magnoliidae</taxon>
        <taxon>Laurales</taxon>
        <taxon>Lauraceae</taxon>
        <taxon>Cinnamomum</taxon>
    </lineage>
</organism>
<proteinExistence type="predicted"/>
<protein>
    <submittedName>
        <fullName evidence="1">Nuclear pore complex protein NUP205</fullName>
    </submittedName>
</protein>